<evidence type="ECO:0000313" key="4">
    <source>
        <dbReference type="EMBL" id="RQD74130.1"/>
    </source>
</evidence>
<comment type="caution">
    <text evidence="4">The sequence shown here is derived from an EMBL/GenBank/DDBJ whole genome shotgun (WGS) entry which is preliminary data.</text>
</comment>
<keyword evidence="1" id="KW-0064">Aspartyl protease</keyword>
<protein>
    <recommendedName>
        <fullName evidence="1">Sporulation sigma-E factor-processing peptidase</fullName>
        <ecNumber evidence="1">3.4.23.-</ecNumber>
    </recommendedName>
    <alternativeName>
        <fullName evidence="1">Membrane-associated aspartic protease</fullName>
    </alternativeName>
    <alternativeName>
        <fullName evidence="1">Stage II sporulation protein GA</fullName>
    </alternativeName>
</protein>
<dbReference type="NCBIfam" id="TIGR02854">
    <property type="entry name" value="spore_II_GA"/>
    <property type="match status" value="1"/>
</dbReference>
<gene>
    <name evidence="4" type="primary">spoIIGA</name>
    <name evidence="4" type="ORF">D5R97_08305</name>
</gene>
<feature type="active site" evidence="2">
    <location>
        <position position="175"/>
    </location>
</feature>
<dbReference type="Proteomes" id="UP000285138">
    <property type="component" value="Unassembled WGS sequence"/>
</dbReference>
<organism evidence="4 5">
    <name type="scientific">Candidatus Syntrophonatronum acetioxidans</name>
    <dbReference type="NCBI Taxonomy" id="1795816"/>
    <lineage>
        <taxon>Bacteria</taxon>
        <taxon>Bacillati</taxon>
        <taxon>Bacillota</taxon>
        <taxon>Clostridia</taxon>
        <taxon>Eubacteriales</taxon>
        <taxon>Syntrophomonadaceae</taxon>
        <taxon>Candidatus Syntrophonatronum</taxon>
    </lineage>
</organism>
<comment type="function">
    <text evidence="1">Probable aspartic protease that is responsible for the proteolytic cleavage of the RNA polymerase sigma E factor (SigE/spoIIGB) to yield the active peptide in the mother cell during sporulation. Responds to a signal from the forespore that is triggered by the extracellular signal protein SpoIIR.</text>
</comment>
<dbReference type="GO" id="GO:0004190">
    <property type="term" value="F:aspartic-type endopeptidase activity"/>
    <property type="evidence" value="ECO:0007669"/>
    <property type="project" value="UniProtKB-KW"/>
</dbReference>
<dbReference type="GO" id="GO:0006508">
    <property type="term" value="P:proteolysis"/>
    <property type="evidence" value="ECO:0007669"/>
    <property type="project" value="UniProtKB-KW"/>
</dbReference>
<dbReference type="GO" id="GO:0030436">
    <property type="term" value="P:asexual sporulation"/>
    <property type="evidence" value="ECO:0007669"/>
    <property type="project" value="InterPro"/>
</dbReference>
<dbReference type="EC" id="3.4.23.-" evidence="1"/>
<evidence type="ECO:0000256" key="1">
    <source>
        <dbReference type="PIRNR" id="PIRNR018571"/>
    </source>
</evidence>
<feature type="transmembrane region" description="Helical" evidence="3">
    <location>
        <begin position="34"/>
        <end position="50"/>
    </location>
</feature>
<keyword evidence="3" id="KW-0812">Transmembrane</keyword>
<feature type="transmembrane region" description="Helical" evidence="3">
    <location>
        <begin position="56"/>
        <end position="75"/>
    </location>
</feature>
<keyword evidence="1" id="KW-1003">Cell membrane</keyword>
<comment type="similarity">
    <text evidence="1">Belongs to the peptidase U4 family.</text>
</comment>
<dbReference type="GO" id="GO:0030435">
    <property type="term" value="P:sporulation resulting in formation of a cellular spore"/>
    <property type="evidence" value="ECO:0007669"/>
    <property type="project" value="UniProtKB-KW"/>
</dbReference>
<accession>A0A424YBL2</accession>
<comment type="subcellular location">
    <subcellularLocation>
        <location evidence="1">Cell membrane</location>
    </subcellularLocation>
</comment>
<name>A0A424YBL2_9FIRM</name>
<evidence type="ECO:0000256" key="3">
    <source>
        <dbReference type="SAM" id="Phobius"/>
    </source>
</evidence>
<dbReference type="EMBL" id="QZAA01000216">
    <property type="protein sequence ID" value="RQD74130.1"/>
    <property type="molecule type" value="Genomic_DNA"/>
</dbReference>
<keyword evidence="1" id="KW-0378">Hydrolase</keyword>
<dbReference type="InterPro" id="IPR005081">
    <property type="entry name" value="SpoIIGA"/>
</dbReference>
<feature type="transmembrane region" description="Helical" evidence="3">
    <location>
        <begin position="123"/>
        <end position="143"/>
    </location>
</feature>
<dbReference type="GO" id="GO:0005886">
    <property type="term" value="C:plasma membrane"/>
    <property type="evidence" value="ECO:0007669"/>
    <property type="project" value="UniProtKB-SubCell"/>
</dbReference>
<proteinExistence type="inferred from homology"/>
<evidence type="ECO:0000256" key="2">
    <source>
        <dbReference type="PIRSR" id="PIRSR018571-1"/>
    </source>
</evidence>
<keyword evidence="1" id="KW-0645">Protease</keyword>
<dbReference type="Pfam" id="PF03419">
    <property type="entry name" value="Peptidase_U4"/>
    <property type="match status" value="1"/>
</dbReference>
<evidence type="ECO:0000313" key="5">
    <source>
        <dbReference type="Proteomes" id="UP000285138"/>
    </source>
</evidence>
<dbReference type="AlphaFoldDB" id="A0A424YBL2"/>
<keyword evidence="1" id="KW-0749">Sporulation</keyword>
<keyword evidence="1 3" id="KW-0472">Membrane</keyword>
<feature type="transmembrane region" description="Helical" evidence="3">
    <location>
        <begin position="82"/>
        <end position="103"/>
    </location>
</feature>
<feature type="transmembrane region" description="Helical" evidence="3">
    <location>
        <begin position="6"/>
        <end position="22"/>
    </location>
</feature>
<dbReference type="PIRSF" id="PIRSF018571">
    <property type="entry name" value="SpoIIGA"/>
    <property type="match status" value="1"/>
</dbReference>
<reference evidence="4 5" key="1">
    <citation type="submission" date="2018-08" db="EMBL/GenBank/DDBJ databases">
        <title>The metabolism and importance of syntrophic acetate oxidation coupled to methane or sulfide production in haloalkaline environments.</title>
        <authorList>
            <person name="Timmers P.H.A."/>
            <person name="Vavourakis C.D."/>
            <person name="Sorokin D.Y."/>
            <person name="Sinninghe Damste J.S."/>
            <person name="Muyzer G."/>
            <person name="Stams A.J.M."/>
            <person name="Plugge C.M."/>
        </authorList>
    </citation>
    <scope>NUCLEOTIDE SEQUENCE [LARGE SCALE GENOMIC DNA]</scope>
    <source>
        <strain evidence="4">MSAO_Bac1</strain>
    </source>
</reference>
<keyword evidence="3" id="KW-1133">Transmembrane helix</keyword>
<sequence length="299" mass="33420">MYVDEMLLVNLTMNFSILWLTAKICRKEYSKKKLLAGALLGALYVLSIFFPFKGLLLSLSAKLFLSLAIVFISFYPLTLKEYFLLLSTFYLVSFTIGGASLAFSYSLLAPPAFSGGMLFLPPLSLWNIIISFCLLLALGKWGVDYLAQRKWQNIFQVTLIIKILDRDFNIKGILDTGNRLKEPISQEPAIVVQYTAVKEVLPEEVLKCLGSHDDFCLDFDLEDLSNSPLAARLCFIPYSSLGRKKGFLLGIRPEEVKVWDKDGEVEIIGKAVIALCRDAFTGKSEYQALLPPALLADST</sequence>